<dbReference type="AlphaFoldDB" id="A0A0N7L5Y4"/>
<organism evidence="1 2">
    <name type="scientific">Plasmopara halstedii</name>
    <name type="common">Downy mildew of sunflower</name>
    <dbReference type="NCBI Taxonomy" id="4781"/>
    <lineage>
        <taxon>Eukaryota</taxon>
        <taxon>Sar</taxon>
        <taxon>Stramenopiles</taxon>
        <taxon>Oomycota</taxon>
        <taxon>Peronosporomycetes</taxon>
        <taxon>Peronosporales</taxon>
        <taxon>Peronosporaceae</taxon>
        <taxon>Plasmopara</taxon>
    </lineage>
</organism>
<evidence type="ECO:0000313" key="2">
    <source>
        <dbReference type="Proteomes" id="UP000054928"/>
    </source>
</evidence>
<dbReference type="GeneID" id="36408068"/>
<dbReference type="Proteomes" id="UP000054928">
    <property type="component" value="Unassembled WGS sequence"/>
</dbReference>
<reference evidence="2" key="1">
    <citation type="submission" date="2014-09" db="EMBL/GenBank/DDBJ databases">
        <authorList>
            <person name="Sharma Rahul"/>
            <person name="Thines Marco"/>
        </authorList>
    </citation>
    <scope>NUCLEOTIDE SEQUENCE [LARGE SCALE GENOMIC DNA]</scope>
</reference>
<name>A0A0N7L5Y4_PLAHL</name>
<protein>
    <submittedName>
        <fullName evidence="1">Uncharacterized protein</fullName>
    </submittedName>
</protein>
<dbReference type="EMBL" id="CCYD01000645">
    <property type="protein sequence ID" value="CEG42763.1"/>
    <property type="molecule type" value="Genomic_DNA"/>
</dbReference>
<accession>A0A0N7L5Y4</accession>
<proteinExistence type="predicted"/>
<evidence type="ECO:0000313" key="1">
    <source>
        <dbReference type="EMBL" id="CEG42763.1"/>
    </source>
</evidence>
<dbReference type="RefSeq" id="XP_024579132.1">
    <property type="nucleotide sequence ID" value="XM_024728678.1"/>
</dbReference>
<sequence>MNSVEISTQKIEMDKVESERNINLERLLALENWIATGQELPKYHSLRVFGGNRVVSWMMKEDRKKSKIPVL</sequence>
<keyword evidence="2" id="KW-1185">Reference proteome</keyword>